<reference evidence="6 7" key="1">
    <citation type="submission" date="2024-08" db="EMBL/GenBank/DDBJ databases">
        <title>Whole-genome sequencing of halo(alkali)philic microorganisms from hypersaline lakes.</title>
        <authorList>
            <person name="Sorokin D.Y."/>
            <person name="Merkel A.Y."/>
            <person name="Messina E."/>
            <person name="Yakimov M."/>
        </authorList>
    </citation>
    <scope>NUCLEOTIDE SEQUENCE [LARGE SCALE GENOMIC DNA]</scope>
    <source>
        <strain evidence="6 7">AB-hyl4</strain>
    </source>
</reference>
<keyword evidence="7" id="KW-1185">Reference proteome</keyword>
<accession>A0ABV4U2E7</accession>
<comment type="caution">
    <text evidence="6">The sequence shown here is derived from an EMBL/GenBank/DDBJ whole genome shotgun (WGS) entry which is preliminary data.</text>
</comment>
<dbReference type="HAMAP" id="MF_00270">
    <property type="entry name" value="Ribosomal_bS18"/>
    <property type="match status" value="1"/>
</dbReference>
<name>A0ABV4U2E7_9BACT</name>
<comment type="function">
    <text evidence="4">Binds as a heterodimer with protein bS6 to the central domain of the 16S rRNA, where it helps stabilize the platform of the 30S subunit.</text>
</comment>
<dbReference type="Gene3D" id="4.10.640.10">
    <property type="entry name" value="Ribosomal protein S18"/>
    <property type="match status" value="1"/>
</dbReference>
<evidence type="ECO:0000256" key="3">
    <source>
        <dbReference type="ARBA" id="ARBA00023274"/>
    </source>
</evidence>
<protein>
    <recommendedName>
        <fullName evidence="4">Small ribosomal subunit protein bS18</fullName>
    </recommendedName>
</protein>
<organism evidence="6 7">
    <name type="scientific">Natronomicrosphaera hydrolytica</name>
    <dbReference type="NCBI Taxonomy" id="3242702"/>
    <lineage>
        <taxon>Bacteria</taxon>
        <taxon>Pseudomonadati</taxon>
        <taxon>Planctomycetota</taxon>
        <taxon>Phycisphaerae</taxon>
        <taxon>Phycisphaerales</taxon>
        <taxon>Phycisphaeraceae</taxon>
        <taxon>Natronomicrosphaera</taxon>
    </lineage>
</organism>
<keyword evidence="4" id="KW-0699">rRNA-binding</keyword>
<dbReference type="PANTHER" id="PTHR13479">
    <property type="entry name" value="30S RIBOSOMAL PROTEIN S18"/>
    <property type="match status" value="1"/>
</dbReference>
<sequence>MAEFKKFSPAARGKAARVSSTGKVYVDYRQADDLRRFLTPNGKIQSRKKTGLTAREQRLVSQAIKRARYMSLLPYTSATL</sequence>
<dbReference type="InterPro" id="IPR036870">
    <property type="entry name" value="Ribosomal_bS18_sf"/>
</dbReference>
<keyword evidence="4" id="KW-0694">RNA-binding</keyword>
<dbReference type="Proteomes" id="UP001575105">
    <property type="component" value="Unassembled WGS sequence"/>
</dbReference>
<comment type="subunit">
    <text evidence="4">Part of the 30S ribosomal subunit. Forms a tight heterodimer with protein bS6.</text>
</comment>
<dbReference type="SUPFAM" id="SSF46911">
    <property type="entry name" value="Ribosomal protein S18"/>
    <property type="match status" value="1"/>
</dbReference>
<keyword evidence="3 4" id="KW-0687">Ribonucleoprotein</keyword>
<dbReference type="PANTHER" id="PTHR13479:SF40">
    <property type="entry name" value="SMALL RIBOSOMAL SUBUNIT PROTEIN BS18M"/>
    <property type="match status" value="1"/>
</dbReference>
<keyword evidence="2 4" id="KW-0689">Ribosomal protein</keyword>
<dbReference type="InterPro" id="IPR001648">
    <property type="entry name" value="Ribosomal_bS18"/>
</dbReference>
<evidence type="ECO:0000256" key="1">
    <source>
        <dbReference type="ARBA" id="ARBA00005589"/>
    </source>
</evidence>
<evidence type="ECO:0000256" key="2">
    <source>
        <dbReference type="ARBA" id="ARBA00022980"/>
    </source>
</evidence>
<gene>
    <name evidence="4 6" type="primary">rpsR</name>
    <name evidence="6" type="ORF">ACERK3_02025</name>
</gene>
<comment type="similarity">
    <text evidence="1 4 5">Belongs to the bacterial ribosomal protein bS18 family.</text>
</comment>
<dbReference type="EMBL" id="JBGUBD010000001">
    <property type="protein sequence ID" value="MFA9477063.1"/>
    <property type="molecule type" value="Genomic_DNA"/>
</dbReference>
<evidence type="ECO:0000313" key="7">
    <source>
        <dbReference type="Proteomes" id="UP001575105"/>
    </source>
</evidence>
<dbReference type="Pfam" id="PF01084">
    <property type="entry name" value="Ribosomal_S18"/>
    <property type="match status" value="1"/>
</dbReference>
<proteinExistence type="inferred from homology"/>
<dbReference type="PRINTS" id="PR00974">
    <property type="entry name" value="RIBOSOMALS18"/>
</dbReference>
<evidence type="ECO:0000256" key="4">
    <source>
        <dbReference type="HAMAP-Rule" id="MF_00270"/>
    </source>
</evidence>
<evidence type="ECO:0000313" key="6">
    <source>
        <dbReference type="EMBL" id="MFA9477063.1"/>
    </source>
</evidence>
<evidence type="ECO:0000256" key="5">
    <source>
        <dbReference type="RuleBase" id="RU003910"/>
    </source>
</evidence>
<dbReference type="GO" id="GO:0005840">
    <property type="term" value="C:ribosome"/>
    <property type="evidence" value="ECO:0007669"/>
    <property type="project" value="UniProtKB-KW"/>
</dbReference>
<dbReference type="RefSeq" id="WP_425343985.1">
    <property type="nucleotide sequence ID" value="NZ_JBGUBD010000001.1"/>
</dbReference>
<dbReference type="NCBIfam" id="TIGR00165">
    <property type="entry name" value="S18"/>
    <property type="match status" value="1"/>
</dbReference>